<accession>A0A7T5RJ14</accession>
<evidence type="ECO:0000313" key="3">
    <source>
        <dbReference type="Proteomes" id="UP000595618"/>
    </source>
</evidence>
<dbReference type="EMBL" id="CP066690">
    <property type="protein sequence ID" value="QQG44999.1"/>
    <property type="molecule type" value="Genomic_DNA"/>
</dbReference>
<organism evidence="2 3">
    <name type="scientific">Candidatus Sungiibacteriota bacterium</name>
    <dbReference type="NCBI Taxonomy" id="2750080"/>
    <lineage>
        <taxon>Bacteria</taxon>
        <taxon>Candidatus Sungiibacteriota</taxon>
    </lineage>
</organism>
<evidence type="ECO:0000256" key="1">
    <source>
        <dbReference type="SAM" id="Phobius"/>
    </source>
</evidence>
<evidence type="ECO:0000313" key="2">
    <source>
        <dbReference type="EMBL" id="QQG44999.1"/>
    </source>
</evidence>
<sequence>MKDMARVFIWILGFLIIAAFGPIVINSLFKTEERVAEKVTIQVLSSDNPPVPISRESIRLETEDGTTSIQYVTDRSGKIYFKRLVPPGKWRIRATQVLCDGGKTKVQTLSVVIRGSSSFINYFPCG</sequence>
<reference evidence="2 3" key="1">
    <citation type="submission" date="2020-07" db="EMBL/GenBank/DDBJ databases">
        <title>Huge and variable diversity of episymbiotic CPR bacteria and DPANN archaea in groundwater ecosystems.</title>
        <authorList>
            <person name="He C.Y."/>
            <person name="Keren R."/>
            <person name="Whittaker M."/>
            <person name="Farag I.F."/>
            <person name="Doudna J."/>
            <person name="Cate J.H.D."/>
            <person name="Banfield J.F."/>
        </authorList>
    </citation>
    <scope>NUCLEOTIDE SEQUENCE [LARGE SCALE GENOMIC DNA]</scope>
    <source>
        <strain evidence="2">NC_groundwater_541_Ag_S-0.1um_46_50</strain>
    </source>
</reference>
<keyword evidence="1" id="KW-0812">Transmembrane</keyword>
<dbReference type="Proteomes" id="UP000595618">
    <property type="component" value="Chromosome"/>
</dbReference>
<protein>
    <recommendedName>
        <fullName evidence="4">Carboxypeptidase regulatory-like domain-containing protein</fullName>
    </recommendedName>
</protein>
<keyword evidence="1" id="KW-0472">Membrane</keyword>
<keyword evidence="1" id="KW-1133">Transmembrane helix</keyword>
<feature type="transmembrane region" description="Helical" evidence="1">
    <location>
        <begin position="7"/>
        <end position="29"/>
    </location>
</feature>
<proteinExistence type="predicted"/>
<evidence type="ECO:0008006" key="4">
    <source>
        <dbReference type="Google" id="ProtNLM"/>
    </source>
</evidence>
<gene>
    <name evidence="2" type="ORF">HYW89_03265</name>
</gene>
<name>A0A7T5RJ14_9BACT</name>
<dbReference type="AlphaFoldDB" id="A0A7T5RJ14"/>